<dbReference type="EMBL" id="JPRM01000001">
    <property type="protein sequence ID" value="KFF20228.1"/>
    <property type="molecule type" value="Genomic_DNA"/>
</dbReference>
<accession>A0A086AU64</accession>
<dbReference type="STRING" id="991.IW20_00265"/>
<dbReference type="PANTHER" id="PTHR46558:SF11">
    <property type="entry name" value="HTH-TYPE TRANSCRIPTIONAL REGULATOR XRE"/>
    <property type="match status" value="1"/>
</dbReference>
<organism evidence="4 5">
    <name type="scientific">Flavobacterium hydatis</name>
    <name type="common">Cytophaga aquatilis</name>
    <dbReference type="NCBI Taxonomy" id="991"/>
    <lineage>
        <taxon>Bacteria</taxon>
        <taxon>Pseudomonadati</taxon>
        <taxon>Bacteroidota</taxon>
        <taxon>Flavobacteriia</taxon>
        <taxon>Flavobacteriales</taxon>
        <taxon>Flavobacteriaceae</taxon>
        <taxon>Flavobacterium</taxon>
    </lineage>
</organism>
<dbReference type="eggNOG" id="COG1396">
    <property type="taxonomic scope" value="Bacteria"/>
</dbReference>
<feature type="domain" description="HTH cro/C1-type" evidence="3">
    <location>
        <begin position="9"/>
        <end position="63"/>
    </location>
</feature>
<dbReference type="Proteomes" id="UP000028712">
    <property type="component" value="Unassembled WGS sequence"/>
</dbReference>
<dbReference type="SUPFAM" id="SSF47413">
    <property type="entry name" value="lambda repressor-like DNA-binding domains"/>
    <property type="match status" value="1"/>
</dbReference>
<proteinExistence type="predicted"/>
<dbReference type="RefSeq" id="WP_035617310.1">
    <property type="nucleotide sequence ID" value="NZ_JPRM01000001.1"/>
</dbReference>
<name>A0A086AU64_FLAHY</name>
<dbReference type="InterPro" id="IPR001387">
    <property type="entry name" value="Cro/C1-type_HTH"/>
</dbReference>
<dbReference type="Gene3D" id="1.10.260.40">
    <property type="entry name" value="lambda repressor-like DNA-binding domains"/>
    <property type="match status" value="1"/>
</dbReference>
<dbReference type="InterPro" id="IPR010982">
    <property type="entry name" value="Lambda_DNA-bd_dom_sf"/>
</dbReference>
<evidence type="ECO:0000256" key="1">
    <source>
        <dbReference type="ARBA" id="ARBA00023125"/>
    </source>
</evidence>
<reference evidence="4 5" key="1">
    <citation type="submission" date="2014-07" db="EMBL/GenBank/DDBJ databases">
        <title>Genome of Flavobacterium hydatis DSM 2063.</title>
        <authorList>
            <person name="Pipes S.E."/>
            <person name="Stropko S.J."/>
            <person name="Newman J.D."/>
        </authorList>
    </citation>
    <scope>NUCLEOTIDE SEQUENCE [LARGE SCALE GENOMIC DNA]</scope>
    <source>
        <strain evidence="4 5">DSM 2063</strain>
    </source>
</reference>
<evidence type="ECO:0000259" key="3">
    <source>
        <dbReference type="PROSITE" id="PS50943"/>
    </source>
</evidence>
<evidence type="ECO:0000313" key="5">
    <source>
        <dbReference type="Proteomes" id="UP000028712"/>
    </source>
</evidence>
<comment type="caution">
    <text evidence="4">The sequence shown here is derived from an EMBL/GenBank/DDBJ whole genome shotgun (WGS) entry which is preliminary data.</text>
</comment>
<protein>
    <recommendedName>
        <fullName evidence="3">HTH cro/C1-type domain-containing protein</fullName>
    </recommendedName>
</protein>
<dbReference type="PROSITE" id="PS50943">
    <property type="entry name" value="HTH_CROC1"/>
    <property type="match status" value="1"/>
</dbReference>
<keyword evidence="1" id="KW-0238">DNA-binding</keyword>
<feature type="coiled-coil region" evidence="2">
    <location>
        <begin position="85"/>
        <end position="112"/>
    </location>
</feature>
<dbReference type="PANTHER" id="PTHR46558">
    <property type="entry name" value="TRACRIPTIONAL REGULATORY PROTEIN-RELATED-RELATED"/>
    <property type="match status" value="1"/>
</dbReference>
<keyword evidence="2" id="KW-0175">Coiled coil</keyword>
<sequence>MNVIVGNKLKQLRKSKDMSQEQLADCLRISQSAYARIERGEGTSWASYANKICEFFQITPGELVTKDIGQNKETTNNLNEAFIINKLSDKIVEQYEARIKELKKTIKDLKRKQKP</sequence>
<dbReference type="AlphaFoldDB" id="A0A086AU64"/>
<evidence type="ECO:0000256" key="2">
    <source>
        <dbReference type="SAM" id="Coils"/>
    </source>
</evidence>
<dbReference type="GO" id="GO:0003677">
    <property type="term" value="F:DNA binding"/>
    <property type="evidence" value="ECO:0007669"/>
    <property type="project" value="UniProtKB-KW"/>
</dbReference>
<dbReference type="SMART" id="SM00530">
    <property type="entry name" value="HTH_XRE"/>
    <property type="match status" value="1"/>
</dbReference>
<dbReference type="Pfam" id="PF01381">
    <property type="entry name" value="HTH_3"/>
    <property type="match status" value="1"/>
</dbReference>
<evidence type="ECO:0000313" key="4">
    <source>
        <dbReference type="EMBL" id="KFF20228.1"/>
    </source>
</evidence>
<dbReference type="CDD" id="cd00093">
    <property type="entry name" value="HTH_XRE"/>
    <property type="match status" value="1"/>
</dbReference>
<gene>
    <name evidence="4" type="ORF">IW20_00265</name>
</gene>